<feature type="compositionally biased region" description="Polar residues" evidence="1">
    <location>
        <begin position="1"/>
        <end position="37"/>
    </location>
</feature>
<comment type="caution">
    <text evidence="2">The sequence shown here is derived from an EMBL/GenBank/DDBJ whole genome shotgun (WGS) entry which is preliminary data.</text>
</comment>
<protein>
    <submittedName>
        <fullName evidence="2">Uncharacterized protein</fullName>
    </submittedName>
</protein>
<accession>A0A9P4S3W8</accession>
<dbReference type="AlphaFoldDB" id="A0A9P4S3W8"/>
<feature type="region of interest" description="Disordered" evidence="1">
    <location>
        <begin position="1"/>
        <end position="96"/>
    </location>
</feature>
<feature type="compositionally biased region" description="Low complexity" evidence="1">
    <location>
        <begin position="52"/>
        <end position="71"/>
    </location>
</feature>
<evidence type="ECO:0000256" key="1">
    <source>
        <dbReference type="SAM" id="MobiDB-lite"/>
    </source>
</evidence>
<dbReference type="EMBL" id="MU006112">
    <property type="protein sequence ID" value="KAF2835026.1"/>
    <property type="molecule type" value="Genomic_DNA"/>
</dbReference>
<evidence type="ECO:0000313" key="2">
    <source>
        <dbReference type="EMBL" id="KAF2835026.1"/>
    </source>
</evidence>
<feature type="region of interest" description="Disordered" evidence="1">
    <location>
        <begin position="238"/>
        <end position="283"/>
    </location>
</feature>
<sequence>MASTHNSPAMSNLDNHHINSMSNTQTSTGLRTSSSRKGTFETKITSHHGHSNHSGSRRSSQSRSISSSSHPSSKRSHHSRPTTYHRARTSPLTPKPKLDEAQALALHQRSCAIFQTVSGPYPVRSGASSIKSFPTTTVTTSPITQISPTSSPFRENGTAFYFRNQPSFCREADEEPDVDPCAHFPPTAKYYTLPETRHREYAHIEKWSKGWRAVWRKIAPKCVAGGDRIGFYHGKGGDGSSVRRYRVDVPDDDEAEESSMEEDEKRGLTKMEKQDKKKVWGCF</sequence>
<reference evidence="2" key="1">
    <citation type="journal article" date="2020" name="Stud. Mycol.">
        <title>101 Dothideomycetes genomes: a test case for predicting lifestyles and emergence of pathogens.</title>
        <authorList>
            <person name="Haridas S."/>
            <person name="Albert R."/>
            <person name="Binder M."/>
            <person name="Bloem J."/>
            <person name="Labutti K."/>
            <person name="Salamov A."/>
            <person name="Andreopoulos B."/>
            <person name="Baker S."/>
            <person name="Barry K."/>
            <person name="Bills G."/>
            <person name="Bluhm B."/>
            <person name="Cannon C."/>
            <person name="Castanera R."/>
            <person name="Culley D."/>
            <person name="Daum C."/>
            <person name="Ezra D."/>
            <person name="Gonzalez J."/>
            <person name="Henrissat B."/>
            <person name="Kuo A."/>
            <person name="Liang C."/>
            <person name="Lipzen A."/>
            <person name="Lutzoni F."/>
            <person name="Magnuson J."/>
            <person name="Mondo S."/>
            <person name="Nolan M."/>
            <person name="Ohm R."/>
            <person name="Pangilinan J."/>
            <person name="Park H.-J."/>
            <person name="Ramirez L."/>
            <person name="Alfaro M."/>
            <person name="Sun H."/>
            <person name="Tritt A."/>
            <person name="Yoshinaga Y."/>
            <person name="Zwiers L.-H."/>
            <person name="Turgeon B."/>
            <person name="Goodwin S."/>
            <person name="Spatafora J."/>
            <person name="Crous P."/>
            <person name="Grigoriev I."/>
        </authorList>
    </citation>
    <scope>NUCLEOTIDE SEQUENCE</scope>
    <source>
        <strain evidence="2">CBS 101060</strain>
    </source>
</reference>
<dbReference type="Proteomes" id="UP000799429">
    <property type="component" value="Unassembled WGS sequence"/>
</dbReference>
<organism evidence="2 3">
    <name type="scientific">Patellaria atrata CBS 101060</name>
    <dbReference type="NCBI Taxonomy" id="1346257"/>
    <lineage>
        <taxon>Eukaryota</taxon>
        <taxon>Fungi</taxon>
        <taxon>Dikarya</taxon>
        <taxon>Ascomycota</taxon>
        <taxon>Pezizomycotina</taxon>
        <taxon>Dothideomycetes</taxon>
        <taxon>Dothideomycetes incertae sedis</taxon>
        <taxon>Patellariales</taxon>
        <taxon>Patellariaceae</taxon>
        <taxon>Patellaria</taxon>
    </lineage>
</organism>
<feature type="compositionally biased region" description="Basic and acidic residues" evidence="1">
    <location>
        <begin position="263"/>
        <end position="283"/>
    </location>
</feature>
<name>A0A9P4S3W8_9PEZI</name>
<feature type="compositionally biased region" description="Acidic residues" evidence="1">
    <location>
        <begin position="250"/>
        <end position="262"/>
    </location>
</feature>
<keyword evidence="3" id="KW-1185">Reference proteome</keyword>
<evidence type="ECO:0000313" key="3">
    <source>
        <dbReference type="Proteomes" id="UP000799429"/>
    </source>
</evidence>
<gene>
    <name evidence="2" type="ORF">M501DRAFT_1020236</name>
</gene>
<feature type="compositionally biased region" description="Basic residues" evidence="1">
    <location>
        <begin position="72"/>
        <end position="88"/>
    </location>
</feature>
<dbReference type="OrthoDB" id="5366332at2759"/>
<proteinExistence type="predicted"/>